<dbReference type="EMBL" id="JAFIRR010000065">
    <property type="protein sequence ID" value="MCO6416675.1"/>
    <property type="molecule type" value="Genomic_DNA"/>
</dbReference>
<feature type="non-terminal residue" evidence="1">
    <location>
        <position position="1"/>
    </location>
</feature>
<sequence>LLRAAAALGPRFVVVAQADAGMEEATMVALAAARVRGLRYSLYRGQWAEPHAVAAHAARAAACGLHAEIYADAAVLAPAVQALSALPRLVIDHLGMTEAGLPVVLDLAAAGAKVKATGFGRVELEVPAALERIAARAPLALMFATDLPSVRARRPFSPADIDLLRRVLGEGLARAALRETAEAFYRVG</sequence>
<dbReference type="Proteomes" id="UP001523392">
    <property type="component" value="Unassembled WGS sequence"/>
</dbReference>
<dbReference type="InterPro" id="IPR032466">
    <property type="entry name" value="Metal_Hydrolase"/>
</dbReference>
<organism evidence="1 2">
    <name type="scientific">Siccirubricoccus soli</name>
    <dbReference type="NCBI Taxonomy" id="2899147"/>
    <lineage>
        <taxon>Bacteria</taxon>
        <taxon>Pseudomonadati</taxon>
        <taxon>Pseudomonadota</taxon>
        <taxon>Alphaproteobacteria</taxon>
        <taxon>Acetobacterales</taxon>
        <taxon>Roseomonadaceae</taxon>
        <taxon>Siccirubricoccus</taxon>
    </lineage>
</organism>
<dbReference type="PANTHER" id="PTHR35563">
    <property type="entry name" value="BARREL METAL-DEPENDENT HYDROLASE, PUTATIVE (AFU_ORTHOLOGUE AFUA_1G16240)-RELATED"/>
    <property type="match status" value="1"/>
</dbReference>
<accession>A0ABT1D422</accession>
<reference evidence="1 2" key="1">
    <citation type="submission" date="2021-12" db="EMBL/GenBank/DDBJ databases">
        <title>Siccirubricoccus leaddurans sp. nov., a high concentration Zn2+ tolerance bacterium.</title>
        <authorList>
            <person name="Cao Y."/>
        </authorList>
    </citation>
    <scope>NUCLEOTIDE SEQUENCE [LARGE SCALE GENOMIC DNA]</scope>
    <source>
        <strain evidence="1 2">KC 17139</strain>
    </source>
</reference>
<dbReference type="Gene3D" id="3.20.20.140">
    <property type="entry name" value="Metal-dependent hydrolases"/>
    <property type="match status" value="1"/>
</dbReference>
<name>A0ABT1D422_9PROT</name>
<evidence type="ECO:0000313" key="1">
    <source>
        <dbReference type="EMBL" id="MCO6416675.1"/>
    </source>
</evidence>
<proteinExistence type="predicted"/>
<dbReference type="RefSeq" id="WP_252953300.1">
    <property type="nucleotide sequence ID" value="NZ_JAFIRR010000065.1"/>
</dbReference>
<comment type="caution">
    <text evidence="1">The sequence shown here is derived from an EMBL/GenBank/DDBJ whole genome shotgun (WGS) entry which is preliminary data.</text>
</comment>
<dbReference type="PANTHER" id="PTHR35563:SF2">
    <property type="entry name" value="BARREL METAL-DEPENDENT HYDROLASE, PUTATIVE (AFU_ORTHOLOGUE AFUA_1G16240)-RELATED"/>
    <property type="match status" value="1"/>
</dbReference>
<gene>
    <name evidence="1" type="ORF">JYK14_10955</name>
</gene>
<dbReference type="SUPFAM" id="SSF51556">
    <property type="entry name" value="Metallo-dependent hydrolases"/>
    <property type="match status" value="1"/>
</dbReference>
<protein>
    <submittedName>
        <fullName evidence="1">Amidohydrolase family protein</fullName>
    </submittedName>
</protein>
<keyword evidence="2" id="KW-1185">Reference proteome</keyword>
<dbReference type="InterPro" id="IPR052358">
    <property type="entry name" value="Aro_Compnd_Degr_Hydrolases"/>
</dbReference>
<evidence type="ECO:0000313" key="2">
    <source>
        <dbReference type="Proteomes" id="UP001523392"/>
    </source>
</evidence>